<name>A0A0E9RDE4_ANGAN</name>
<evidence type="ECO:0000313" key="1">
    <source>
        <dbReference type="EMBL" id="JAH26797.1"/>
    </source>
</evidence>
<organism evidence="1">
    <name type="scientific">Anguilla anguilla</name>
    <name type="common">European freshwater eel</name>
    <name type="synonym">Muraena anguilla</name>
    <dbReference type="NCBI Taxonomy" id="7936"/>
    <lineage>
        <taxon>Eukaryota</taxon>
        <taxon>Metazoa</taxon>
        <taxon>Chordata</taxon>
        <taxon>Craniata</taxon>
        <taxon>Vertebrata</taxon>
        <taxon>Euteleostomi</taxon>
        <taxon>Actinopterygii</taxon>
        <taxon>Neopterygii</taxon>
        <taxon>Teleostei</taxon>
        <taxon>Anguilliformes</taxon>
        <taxon>Anguillidae</taxon>
        <taxon>Anguilla</taxon>
    </lineage>
</organism>
<sequence length="38" mass="4507">MLSKCQRCITLWLHFEWKPQGCSLRMTTLILILDKISV</sequence>
<reference evidence="1" key="2">
    <citation type="journal article" date="2015" name="Fish Shellfish Immunol.">
        <title>Early steps in the European eel (Anguilla anguilla)-Vibrio vulnificus interaction in the gills: Role of the RtxA13 toxin.</title>
        <authorList>
            <person name="Callol A."/>
            <person name="Pajuelo D."/>
            <person name="Ebbesson L."/>
            <person name="Teles M."/>
            <person name="MacKenzie S."/>
            <person name="Amaro C."/>
        </authorList>
    </citation>
    <scope>NUCLEOTIDE SEQUENCE</scope>
</reference>
<dbReference type="EMBL" id="GBXM01081780">
    <property type="protein sequence ID" value="JAH26797.1"/>
    <property type="molecule type" value="Transcribed_RNA"/>
</dbReference>
<protein>
    <submittedName>
        <fullName evidence="1">Uncharacterized protein</fullName>
    </submittedName>
</protein>
<proteinExistence type="predicted"/>
<accession>A0A0E9RDE4</accession>
<reference evidence="1" key="1">
    <citation type="submission" date="2014-11" db="EMBL/GenBank/DDBJ databases">
        <authorList>
            <person name="Amaro Gonzalez C."/>
        </authorList>
    </citation>
    <scope>NUCLEOTIDE SEQUENCE</scope>
</reference>
<dbReference type="AlphaFoldDB" id="A0A0E9RDE4"/>